<dbReference type="GO" id="GO:0005615">
    <property type="term" value="C:extracellular space"/>
    <property type="evidence" value="ECO:0007669"/>
    <property type="project" value="TreeGrafter"/>
</dbReference>
<reference evidence="2 4" key="1">
    <citation type="submission" date="2018-06" db="EMBL/GenBank/DDBJ databases">
        <title>Comparative genomics of rhizobia nodulating Arachis hypogaea in China.</title>
        <authorList>
            <person name="Li Y."/>
        </authorList>
    </citation>
    <scope>NUCLEOTIDE SEQUENCE [LARGE SCALE GENOMIC DNA]</scope>
    <source>
        <strain evidence="2 4">CCBAU 51670</strain>
    </source>
</reference>
<dbReference type="KEGG" id="bgz:XH91_02950"/>
<dbReference type="PROSITE" id="PS50213">
    <property type="entry name" value="FAS1"/>
    <property type="match status" value="1"/>
</dbReference>
<dbReference type="SUPFAM" id="SSF82153">
    <property type="entry name" value="FAS1 domain"/>
    <property type="match status" value="1"/>
</dbReference>
<dbReference type="PANTHER" id="PTHR10900">
    <property type="entry name" value="PERIOSTIN-RELATED"/>
    <property type="match status" value="1"/>
</dbReference>
<dbReference type="Proteomes" id="UP000290401">
    <property type="component" value="Unassembled WGS sequence"/>
</dbReference>
<dbReference type="Proteomes" id="UP000288972">
    <property type="component" value="Chromosome"/>
</dbReference>
<accession>A0AAE5WWH6</accession>
<proteinExistence type="predicted"/>
<sequence length="181" mass="18912">MNFKRIATSLAVSAVMVNFIPLAIAKEKTVMVGGAAMYPTKNIVENAVKSKDHTTLVAAVKAASLVDTLQGPGPYTVFAPTNAAFGKLPKGTVATLVKPENKQTLTKILTYHVVPGRLTADQLMDGQKLITVEGETLTVKKSGGKVMIVDAKGGAATVTIADVLQSNGVIHVVNQVLMPSS</sequence>
<protein>
    <submittedName>
        <fullName evidence="2">Fasciclin domain-containing protein</fullName>
    </submittedName>
</protein>
<evidence type="ECO:0000313" key="3">
    <source>
        <dbReference type="EMBL" id="RXH10015.1"/>
    </source>
</evidence>
<dbReference type="Pfam" id="PF02469">
    <property type="entry name" value="Fasciclin"/>
    <property type="match status" value="1"/>
</dbReference>
<dbReference type="Gene3D" id="2.30.180.10">
    <property type="entry name" value="FAS1 domain"/>
    <property type="match status" value="1"/>
</dbReference>
<dbReference type="EMBL" id="CP030053">
    <property type="protein sequence ID" value="QAU44415.1"/>
    <property type="molecule type" value="Genomic_DNA"/>
</dbReference>
<organism evidence="2 4">
    <name type="scientific">Bradyrhizobium guangzhouense</name>
    <dbReference type="NCBI Taxonomy" id="1325095"/>
    <lineage>
        <taxon>Bacteria</taxon>
        <taxon>Pseudomonadati</taxon>
        <taxon>Pseudomonadota</taxon>
        <taxon>Alphaproteobacteria</taxon>
        <taxon>Hyphomicrobiales</taxon>
        <taxon>Nitrobacteraceae</taxon>
        <taxon>Bradyrhizobium</taxon>
    </lineage>
</organism>
<feature type="domain" description="FAS1" evidence="1">
    <location>
        <begin position="40"/>
        <end position="177"/>
    </location>
</feature>
<evidence type="ECO:0000313" key="2">
    <source>
        <dbReference type="EMBL" id="QAU44415.1"/>
    </source>
</evidence>
<dbReference type="FunFam" id="2.30.180.10:FF:000019">
    <property type="entry name" value="Cell surface lipoprotein"/>
    <property type="match status" value="1"/>
</dbReference>
<reference evidence="3 5" key="2">
    <citation type="submission" date="2018-10" db="EMBL/GenBank/DDBJ databases">
        <title>Bradyrhizobium sp. nov., effective nodules isolated from peanut in China.</title>
        <authorList>
            <person name="Li Y."/>
        </authorList>
    </citation>
    <scope>NUCLEOTIDE SEQUENCE [LARGE SCALE GENOMIC DNA]</scope>
    <source>
        <strain evidence="3 5">CCBAU 53426</strain>
    </source>
</reference>
<gene>
    <name evidence="3" type="ORF">EAS56_24030</name>
    <name evidence="2" type="ORF">XH91_02950</name>
</gene>
<dbReference type="EMBL" id="RDQZ01000022">
    <property type="protein sequence ID" value="RXH10015.1"/>
    <property type="molecule type" value="Genomic_DNA"/>
</dbReference>
<evidence type="ECO:0000313" key="4">
    <source>
        <dbReference type="Proteomes" id="UP000288972"/>
    </source>
</evidence>
<dbReference type="SMART" id="SM00554">
    <property type="entry name" value="FAS1"/>
    <property type="match status" value="1"/>
</dbReference>
<dbReference type="InterPro" id="IPR036378">
    <property type="entry name" value="FAS1_dom_sf"/>
</dbReference>
<evidence type="ECO:0000313" key="5">
    <source>
        <dbReference type="Proteomes" id="UP000290401"/>
    </source>
</evidence>
<evidence type="ECO:0000259" key="1">
    <source>
        <dbReference type="PROSITE" id="PS50213"/>
    </source>
</evidence>
<dbReference type="AlphaFoldDB" id="A0AAE5WWH6"/>
<dbReference type="PANTHER" id="PTHR10900:SF77">
    <property type="entry name" value="FI19380P1"/>
    <property type="match status" value="1"/>
</dbReference>
<dbReference type="InterPro" id="IPR050904">
    <property type="entry name" value="Adhesion/Biosynth-related"/>
</dbReference>
<keyword evidence="5" id="KW-1185">Reference proteome</keyword>
<dbReference type="InterPro" id="IPR000782">
    <property type="entry name" value="FAS1_domain"/>
</dbReference>
<name>A0AAE5WWH6_9BRAD</name>